<dbReference type="GeneID" id="98061873"/>
<dbReference type="Pfam" id="PF13023">
    <property type="entry name" value="HD_3"/>
    <property type="match status" value="1"/>
</dbReference>
<proteinExistence type="predicted"/>
<dbReference type="SUPFAM" id="SSF109604">
    <property type="entry name" value="HD-domain/PDEase-like"/>
    <property type="match status" value="1"/>
</dbReference>
<evidence type="ECO:0000259" key="1">
    <source>
        <dbReference type="Pfam" id="PF13023"/>
    </source>
</evidence>
<evidence type="ECO:0000313" key="2">
    <source>
        <dbReference type="EMBL" id="AUO18633.1"/>
    </source>
</evidence>
<accession>A0A2K9P029</accession>
<sequence length="393" mass="45672">MIRKSLIETIFDAASIERWNDHIRPSRGFTELDKQAHKMVYAYTLGKINKNTDWRKLIEGGIFEFLHRLLLTDIKPPVYHKLMDRKGDELNHWSVEQIKCDVEHIPQNFLEKFEKYLIDPKYSENEKGILNAAHYLATKWEFDIIYDMCRSYYGIDDTRREIDSKIDSFSDLEYFKTYQSDNNLKSFTALIGQLRFQQRWSRSPRIPATSVISHMLVVAVLSYLCSCEIGASDERCVNNFLGGLFHDIPEVLTRDIVSPVKNSVIGLDELIKEIEDEQMESVLFPLIPDDWRSQISYYTSNEFSSKVVVNGEIKTVTSNEISKNYNRDGFYAIDGEIIRACDHLAACVETYISHLYGISTRILVDGNRSLYERYKNSVIGGIDFGSLFDYFRI</sequence>
<feature type="domain" description="HD" evidence="1">
    <location>
        <begin position="191"/>
        <end position="365"/>
    </location>
</feature>
<dbReference type="OrthoDB" id="9812744at2"/>
<name>A0A2K9P029_9FIRM</name>
<dbReference type="Proteomes" id="UP000235589">
    <property type="component" value="Chromosome"/>
</dbReference>
<protein>
    <submittedName>
        <fullName evidence="2">Hydrolase</fullName>
        <ecNumber evidence="2">3.1.3.89</ecNumber>
    </submittedName>
</protein>
<dbReference type="KEGG" id="mpec:B9O19_00449"/>
<dbReference type="Gene3D" id="1.10.3210.10">
    <property type="entry name" value="Hypothetical protein af1432"/>
    <property type="match status" value="2"/>
</dbReference>
<dbReference type="EMBL" id="CP020991">
    <property type="protein sequence ID" value="AUO18633.1"/>
    <property type="molecule type" value="Genomic_DNA"/>
</dbReference>
<dbReference type="RefSeq" id="WP_102364920.1">
    <property type="nucleotide sequence ID" value="NZ_CP020991.1"/>
</dbReference>
<evidence type="ECO:0000313" key="3">
    <source>
        <dbReference type="Proteomes" id="UP000235589"/>
    </source>
</evidence>
<reference evidence="2 3" key="1">
    <citation type="submission" date="2017-04" db="EMBL/GenBank/DDBJ databases">
        <title>Monoglobus pectinilyticus 14 draft genome.</title>
        <authorList>
            <person name="Kim C."/>
            <person name="Rosendale D.I."/>
            <person name="Kelly W.J."/>
            <person name="Tannock G.W."/>
            <person name="Patchett M.L."/>
            <person name="Jordens J.Z."/>
        </authorList>
    </citation>
    <scope>NUCLEOTIDE SEQUENCE [LARGE SCALE GENOMIC DNA]</scope>
    <source>
        <strain evidence="2 3">14</strain>
    </source>
</reference>
<organism evidence="2 3">
    <name type="scientific">Monoglobus pectinilyticus</name>
    <dbReference type="NCBI Taxonomy" id="1981510"/>
    <lineage>
        <taxon>Bacteria</taxon>
        <taxon>Bacillati</taxon>
        <taxon>Bacillota</taxon>
        <taxon>Clostridia</taxon>
        <taxon>Monoglobales</taxon>
        <taxon>Monoglobaceae</taxon>
        <taxon>Monoglobus</taxon>
    </lineage>
</organism>
<gene>
    <name evidence="2" type="primary">yfbR</name>
    <name evidence="2" type="ORF">B9O19_00449</name>
</gene>
<keyword evidence="3" id="KW-1185">Reference proteome</keyword>
<dbReference type="InterPro" id="IPR006674">
    <property type="entry name" value="HD_domain"/>
</dbReference>
<dbReference type="EC" id="3.1.3.89" evidence="2"/>
<dbReference type="AlphaFoldDB" id="A0A2K9P029"/>
<keyword evidence="2" id="KW-0378">Hydrolase</keyword>
<dbReference type="GO" id="GO:0002953">
    <property type="term" value="F:5'-deoxynucleotidase activity"/>
    <property type="evidence" value="ECO:0007669"/>
    <property type="project" value="UniProtKB-EC"/>
</dbReference>